<dbReference type="PANTHER" id="PTHR10749">
    <property type="entry name" value="PHOSPHORYLASE B KINASE REGULATORY SUBUNIT"/>
    <property type="match status" value="1"/>
</dbReference>
<evidence type="ECO:0000256" key="7">
    <source>
        <dbReference type="ARBA" id="ARBA00022860"/>
    </source>
</evidence>
<keyword evidence="14" id="KW-0418">Kinase</keyword>
<dbReference type="GO" id="GO:0005886">
    <property type="term" value="C:plasma membrane"/>
    <property type="evidence" value="ECO:0007669"/>
    <property type="project" value="UniProtKB-SubCell"/>
</dbReference>
<keyword evidence="6" id="KW-0321">Glycogen metabolism</keyword>
<dbReference type="KEGG" id="marq:MARGE09_P2750"/>
<dbReference type="InterPro" id="IPR011613">
    <property type="entry name" value="GH15-like"/>
</dbReference>
<evidence type="ECO:0000313" key="14">
    <source>
        <dbReference type="EMBL" id="BCD98549.1"/>
    </source>
</evidence>
<dbReference type="InterPro" id="IPR012341">
    <property type="entry name" value="6hp_glycosidase-like_sf"/>
</dbReference>
<keyword evidence="10" id="KW-0449">Lipoprotein</keyword>
<evidence type="ECO:0000256" key="9">
    <source>
        <dbReference type="ARBA" id="ARBA00023277"/>
    </source>
</evidence>
<dbReference type="PANTHER" id="PTHR10749:SF8">
    <property type="entry name" value="PHOSPHORYLASE B KINASE REGULATORY SUBUNIT BETA"/>
    <property type="match status" value="1"/>
</dbReference>
<dbReference type="InterPro" id="IPR045583">
    <property type="entry name" value="KPBA/B_C"/>
</dbReference>
<reference evidence="14 15" key="1">
    <citation type="journal article" date="2022" name="IScience">
        <title>An ultrasensitive nanofiber-based assay for enzymatic hydrolysis and deep-sea microbial degradation of cellulose.</title>
        <authorList>
            <person name="Tsudome M."/>
            <person name="Tachioka M."/>
            <person name="Miyazaki M."/>
            <person name="Uchimura K."/>
            <person name="Tsuda M."/>
            <person name="Takaki Y."/>
            <person name="Deguchi S."/>
        </authorList>
    </citation>
    <scope>NUCLEOTIDE SEQUENCE [LARGE SCALE GENOMIC DNA]</scope>
    <source>
        <strain evidence="14 15">GE09</strain>
    </source>
</reference>
<keyword evidence="11" id="KW-0636">Prenylation</keyword>
<comment type="subcellular location">
    <subcellularLocation>
        <location evidence="1">Cell membrane</location>
        <topology evidence="1">Lipid-anchor</topology>
        <orientation evidence="1">Cytoplasmic side</orientation>
    </subcellularLocation>
</comment>
<organism evidence="14 15">
    <name type="scientific">Marinagarivorans cellulosilyticus</name>
    <dbReference type="NCBI Taxonomy" id="2721545"/>
    <lineage>
        <taxon>Bacteria</taxon>
        <taxon>Pseudomonadati</taxon>
        <taxon>Pseudomonadota</taxon>
        <taxon>Gammaproteobacteria</taxon>
        <taxon>Cellvibrionales</taxon>
        <taxon>Cellvibrionaceae</taxon>
        <taxon>Marinagarivorans</taxon>
    </lineage>
</organism>
<evidence type="ECO:0000256" key="3">
    <source>
        <dbReference type="ARBA" id="ARBA00007128"/>
    </source>
</evidence>
<dbReference type="GO" id="GO:0005964">
    <property type="term" value="C:phosphorylase kinase complex"/>
    <property type="evidence" value="ECO:0007669"/>
    <property type="project" value="TreeGrafter"/>
</dbReference>
<name>A0AAN1WJ72_9GAMM</name>
<dbReference type="GO" id="GO:0005516">
    <property type="term" value="F:calmodulin binding"/>
    <property type="evidence" value="ECO:0007669"/>
    <property type="project" value="UniProtKB-KW"/>
</dbReference>
<comment type="similarity">
    <text evidence="3">Belongs to the phosphorylase b kinase regulatory chain family.</text>
</comment>
<dbReference type="Pfam" id="PF00723">
    <property type="entry name" value="Glyco_hydro_15"/>
    <property type="match status" value="1"/>
</dbReference>
<dbReference type="FunFam" id="1.50.10.10:FF:000004">
    <property type="entry name" value="Phosphorylase b kinase regulatory subunit"/>
    <property type="match status" value="1"/>
</dbReference>
<keyword evidence="9" id="KW-0119">Carbohydrate metabolism</keyword>
<keyword evidence="7" id="KW-0112">Calmodulin-binding</keyword>
<keyword evidence="4" id="KW-1003">Cell membrane</keyword>
<dbReference type="GO" id="GO:0005977">
    <property type="term" value="P:glycogen metabolic process"/>
    <property type="evidence" value="ECO:0007669"/>
    <property type="project" value="UniProtKB-KW"/>
</dbReference>
<evidence type="ECO:0000256" key="10">
    <source>
        <dbReference type="ARBA" id="ARBA00023288"/>
    </source>
</evidence>
<dbReference type="Pfam" id="PF19292">
    <property type="entry name" value="KPBB_C"/>
    <property type="match status" value="1"/>
</dbReference>
<evidence type="ECO:0000256" key="2">
    <source>
        <dbReference type="ARBA" id="ARBA00005131"/>
    </source>
</evidence>
<dbReference type="Gene3D" id="1.50.10.10">
    <property type="match status" value="1"/>
</dbReference>
<keyword evidence="8" id="KW-0472">Membrane</keyword>
<sequence>MPHGLIAPREDPAATNSFTQYVPLIMNNREKLDAIFDQVETVIMCRQHPVTGLMPASTAVTTHGDYTDAWVRDNVYSIMSIWALGLAYRRQHESERADQLEQTTIKLMRGLLLSMMRQADKVEKFKHTLHPLDALHAKYDTATGLPVVADDAWGHLQIDATSIFLLMMAQMTGSGLRIIRTFGEVDFIQNLVYYISSAYRIPDFGIWERGNKINNGKPEINASSVGMAKAALQALDGFNLFGPNASKRAVIHTIPDAVSLARNTLASLLPRESLSKEVDSALLSIIGFPAFAVGNKKQIETTRNEILSKLAGEYGCKRFLWDGHQTAIEESSRIYYEHSELASFEHIESEWPLFYTYLYIQALFEDDKTQAKAYRQKLESLMVNVDGFGLLPELFYVPTDSVDAERKNPRSQKRVANENVPLVWAQSMYITGLLLDEGYVTKDDLDPLVMRRRSRRFTKSQIALVVLAENDEIKQHLAKHGVIAESLDDINPVKVISAPHLVQAYTQVGANDTMGLTGRPSRRLQSLATSQTYTINGTHCLCLSWLQSEQNGYRSFDTTLATQNIERELAHIHNHWLSQEVAVFTWMVDQRFCETPGAAEFFDALWQLQLRSQHEHVGYASANLALRAARDNQLHLPNLCLTPFKTRSRDISEYAPKLVQEHLITEAAPLFSADSDLALFDAINAFMQGRSLEDNVNDNDVNCGGHARLKDLIKHVYFNAQIKNQWLSARTCFSILGHTHIDLGDALTMLAARHLSISVGDQQKKLITLAQAKPNAEIYKDISEVTESALEHTLIQEVLATIGGLMRTRPDLFKGLGSVQLHNLLRLCCKQEEGKPLSLEELGAQAPSYILNKIETILESQRQLFSLGVTQAYNNKRASYAGIANSDAEAAHAIDTDWFEWRVERGLITNFDEDFLLEIWQSLAQARHIVFGGKDMQDFTLDCELTRSSMTPSEASFAQHIDQLTHHIHPAYFKSAVIEALYGFTHYCSKNPDVFFEQPVVIAQIVEAAAHKLIIERSIDTGETRDIDILLQESPATLQTYVEKAITDMAEAQQQ</sequence>
<protein>
    <submittedName>
        <fullName evidence="14">Phosphorylase kinase alpha/beta subunit</fullName>
    </submittedName>
</protein>
<evidence type="ECO:0000256" key="5">
    <source>
        <dbReference type="ARBA" id="ARBA00022553"/>
    </source>
</evidence>
<evidence type="ECO:0000313" key="15">
    <source>
        <dbReference type="Proteomes" id="UP001320119"/>
    </source>
</evidence>
<dbReference type="AlphaFoldDB" id="A0AAN1WJ72"/>
<keyword evidence="14" id="KW-0808">Transferase</keyword>
<comment type="pathway">
    <text evidence="2">Glycan biosynthesis; glycogen metabolism.</text>
</comment>
<feature type="domain" description="GH15-like" evidence="12">
    <location>
        <begin position="32"/>
        <end position="820"/>
    </location>
</feature>
<evidence type="ECO:0000259" key="13">
    <source>
        <dbReference type="Pfam" id="PF19292"/>
    </source>
</evidence>
<evidence type="ECO:0000256" key="6">
    <source>
        <dbReference type="ARBA" id="ARBA00022600"/>
    </source>
</evidence>
<evidence type="ECO:0000256" key="4">
    <source>
        <dbReference type="ARBA" id="ARBA00022475"/>
    </source>
</evidence>
<dbReference type="EMBL" id="AP023086">
    <property type="protein sequence ID" value="BCD98549.1"/>
    <property type="molecule type" value="Genomic_DNA"/>
</dbReference>
<dbReference type="SUPFAM" id="SSF48208">
    <property type="entry name" value="Six-hairpin glycosidases"/>
    <property type="match status" value="1"/>
</dbReference>
<evidence type="ECO:0000259" key="12">
    <source>
        <dbReference type="Pfam" id="PF00723"/>
    </source>
</evidence>
<dbReference type="InterPro" id="IPR008928">
    <property type="entry name" value="6-hairpin_glycosidase_sf"/>
</dbReference>
<feature type="domain" description="Phosphorylase b kinase regulatory subunit alpha/beta C-terminal" evidence="13">
    <location>
        <begin position="839"/>
        <end position="1016"/>
    </location>
</feature>
<evidence type="ECO:0000256" key="1">
    <source>
        <dbReference type="ARBA" id="ARBA00004342"/>
    </source>
</evidence>
<accession>A0AAN1WJ72</accession>
<dbReference type="GO" id="GO:0016301">
    <property type="term" value="F:kinase activity"/>
    <property type="evidence" value="ECO:0007669"/>
    <property type="project" value="UniProtKB-KW"/>
</dbReference>
<dbReference type="InterPro" id="IPR008734">
    <property type="entry name" value="PHK_A/B_su"/>
</dbReference>
<gene>
    <name evidence="14" type="ORF">MARGE09_P2750</name>
</gene>
<proteinExistence type="inferred from homology"/>
<evidence type="ECO:0000256" key="8">
    <source>
        <dbReference type="ARBA" id="ARBA00023136"/>
    </source>
</evidence>
<keyword evidence="15" id="KW-1185">Reference proteome</keyword>
<dbReference type="Proteomes" id="UP001320119">
    <property type="component" value="Chromosome"/>
</dbReference>
<evidence type="ECO:0000256" key="11">
    <source>
        <dbReference type="ARBA" id="ARBA00023289"/>
    </source>
</evidence>
<keyword evidence="5" id="KW-0597">Phosphoprotein</keyword>